<evidence type="ECO:0000313" key="1">
    <source>
        <dbReference type="EMBL" id="MCS5737586.1"/>
    </source>
</evidence>
<accession>A0ABT2HCA9</accession>
<organism evidence="1 2">
    <name type="scientific">Herbiconiux daphne</name>
    <dbReference type="NCBI Taxonomy" id="2970914"/>
    <lineage>
        <taxon>Bacteria</taxon>
        <taxon>Bacillati</taxon>
        <taxon>Actinomycetota</taxon>
        <taxon>Actinomycetes</taxon>
        <taxon>Micrococcales</taxon>
        <taxon>Microbacteriaceae</taxon>
        <taxon>Herbiconiux</taxon>
    </lineage>
</organism>
<sequence>MLVAYREYTTDGRFITNQEFGSVEDVFRDDVEGLTDPDINEQVEAQYHRVGVLSQEEMLKLPTLLNISVRGRDGRFVKYKHLL</sequence>
<protein>
    <submittedName>
        <fullName evidence="1">Uncharacterized protein</fullName>
    </submittedName>
</protein>
<name>A0ABT2HCA9_9MICO</name>
<dbReference type="RefSeq" id="WP_259544021.1">
    <property type="nucleotide sequence ID" value="NZ_JANLCJ010000849.1"/>
</dbReference>
<evidence type="ECO:0000313" key="2">
    <source>
        <dbReference type="Proteomes" id="UP001165586"/>
    </source>
</evidence>
<keyword evidence="2" id="KW-1185">Reference proteome</keyword>
<dbReference type="Proteomes" id="UP001165586">
    <property type="component" value="Unassembled WGS sequence"/>
</dbReference>
<proteinExistence type="predicted"/>
<gene>
    <name evidence="1" type="ORF">N1032_28030</name>
</gene>
<reference evidence="1" key="1">
    <citation type="submission" date="2022-08" db="EMBL/GenBank/DDBJ databases">
        <authorList>
            <person name="Deng Y."/>
            <person name="Han X.-F."/>
            <person name="Zhang Y.-Q."/>
        </authorList>
    </citation>
    <scope>NUCLEOTIDE SEQUENCE</scope>
    <source>
        <strain evidence="1">CPCC 203386</strain>
    </source>
</reference>
<dbReference type="EMBL" id="JANLCJ010000849">
    <property type="protein sequence ID" value="MCS5737586.1"/>
    <property type="molecule type" value="Genomic_DNA"/>
</dbReference>
<comment type="caution">
    <text evidence="1">The sequence shown here is derived from an EMBL/GenBank/DDBJ whole genome shotgun (WGS) entry which is preliminary data.</text>
</comment>